<organism evidence="2 3">
    <name type="scientific">Trichoderma arundinaceum</name>
    <dbReference type="NCBI Taxonomy" id="490622"/>
    <lineage>
        <taxon>Eukaryota</taxon>
        <taxon>Fungi</taxon>
        <taxon>Dikarya</taxon>
        <taxon>Ascomycota</taxon>
        <taxon>Pezizomycotina</taxon>
        <taxon>Sordariomycetes</taxon>
        <taxon>Hypocreomycetidae</taxon>
        <taxon>Hypocreales</taxon>
        <taxon>Hypocreaceae</taxon>
        <taxon>Trichoderma</taxon>
    </lineage>
</organism>
<evidence type="ECO:0000313" key="3">
    <source>
        <dbReference type="Proteomes" id="UP000266272"/>
    </source>
</evidence>
<dbReference type="SUPFAM" id="SSF54593">
    <property type="entry name" value="Glyoxalase/Bleomycin resistance protein/Dihydroxybiphenyl dioxygenase"/>
    <property type="match status" value="1"/>
</dbReference>
<keyword evidence="2" id="KW-0223">Dioxygenase</keyword>
<dbReference type="Pfam" id="PF00903">
    <property type="entry name" value="Glyoxalase"/>
    <property type="match status" value="1"/>
</dbReference>
<dbReference type="InterPro" id="IPR029068">
    <property type="entry name" value="Glyas_Bleomycin-R_OHBP_Dase"/>
</dbReference>
<name>A0A395NT32_TRIAR</name>
<comment type="caution">
    <text evidence="2">The sequence shown here is derived from an EMBL/GenBank/DDBJ whole genome shotgun (WGS) entry which is preliminary data.</text>
</comment>
<gene>
    <name evidence="2" type="ORF">TARUN_2952</name>
</gene>
<accession>A0A395NT32</accession>
<keyword evidence="2" id="KW-0560">Oxidoreductase</keyword>
<keyword evidence="3" id="KW-1185">Reference proteome</keyword>
<dbReference type="Gene3D" id="3.10.180.10">
    <property type="entry name" value="2,3-Dihydroxybiphenyl 1,2-Dioxygenase, domain 1"/>
    <property type="match status" value="1"/>
</dbReference>
<proteinExistence type="predicted"/>
<evidence type="ECO:0000313" key="2">
    <source>
        <dbReference type="EMBL" id="RFU79240.1"/>
    </source>
</evidence>
<dbReference type="PANTHER" id="PTHR43279">
    <property type="entry name" value="CATECHOL-2,3-DIOXYGENASE"/>
    <property type="match status" value="1"/>
</dbReference>
<dbReference type="GO" id="GO:0051213">
    <property type="term" value="F:dioxygenase activity"/>
    <property type="evidence" value="ECO:0007669"/>
    <property type="project" value="UniProtKB-KW"/>
</dbReference>
<evidence type="ECO:0000259" key="1">
    <source>
        <dbReference type="PROSITE" id="PS51819"/>
    </source>
</evidence>
<dbReference type="PANTHER" id="PTHR43279:SF1">
    <property type="entry name" value="CATECHOL-2,3-DIOXYGENASE"/>
    <property type="match status" value="1"/>
</dbReference>
<protein>
    <submittedName>
        <fullName evidence="2">Glyoxalase bleomycin resistance dioxygenase</fullName>
    </submittedName>
</protein>
<sequence>MSNLTKKSSQIPPSRLAHVVLRTSNLKEMSPFYKTFLGGEAQVENDQVCFITYDDEHHRIALVQRQDLNKPPPKSCGLDHIAFGFDDIESLLKAYTQRKENEIKPVWCVHHGLTISMYYKDPDGNTLETFIDAFHDLEKQNAYMTSQDFIENPIGVDFEPEDLLKRLEDGEDKESIYKRPNIGPRDLSTVPLF</sequence>
<reference evidence="2 3" key="1">
    <citation type="journal article" date="2018" name="PLoS Pathog.">
        <title>Evolution of structural diversity of trichothecenes, a family of toxins produced by plant pathogenic and entomopathogenic fungi.</title>
        <authorList>
            <person name="Proctor R.H."/>
            <person name="McCormick S.P."/>
            <person name="Kim H.S."/>
            <person name="Cardoza R.E."/>
            <person name="Stanley A.M."/>
            <person name="Lindo L."/>
            <person name="Kelly A."/>
            <person name="Brown D.W."/>
            <person name="Lee T."/>
            <person name="Vaughan M.M."/>
            <person name="Alexander N.J."/>
            <person name="Busman M."/>
            <person name="Gutierrez S."/>
        </authorList>
    </citation>
    <scope>NUCLEOTIDE SEQUENCE [LARGE SCALE GENOMIC DNA]</scope>
    <source>
        <strain evidence="2 3">IBT 40837</strain>
    </source>
</reference>
<dbReference type="Proteomes" id="UP000266272">
    <property type="component" value="Unassembled WGS sequence"/>
</dbReference>
<dbReference type="OrthoDB" id="5371818at2759"/>
<dbReference type="AlphaFoldDB" id="A0A395NT32"/>
<dbReference type="InterPro" id="IPR037523">
    <property type="entry name" value="VOC_core"/>
</dbReference>
<dbReference type="PROSITE" id="PS51819">
    <property type="entry name" value="VOC"/>
    <property type="match status" value="1"/>
</dbReference>
<dbReference type="EMBL" id="PXOA01000168">
    <property type="protein sequence ID" value="RFU79240.1"/>
    <property type="molecule type" value="Genomic_DNA"/>
</dbReference>
<dbReference type="InterPro" id="IPR004360">
    <property type="entry name" value="Glyas_Fos-R_dOase_dom"/>
</dbReference>
<feature type="domain" description="VOC" evidence="1">
    <location>
        <begin position="15"/>
        <end position="132"/>
    </location>
</feature>